<feature type="region of interest" description="Disordered" evidence="1">
    <location>
        <begin position="1"/>
        <end position="40"/>
    </location>
</feature>
<protein>
    <submittedName>
        <fullName evidence="2">Uncharacterized protein</fullName>
    </submittedName>
</protein>
<reference evidence="3" key="1">
    <citation type="journal article" date="2019" name="Int. J. Syst. Evol. Microbiol.">
        <title>The Global Catalogue of Microorganisms (GCM) 10K type strain sequencing project: providing services to taxonomists for standard genome sequencing and annotation.</title>
        <authorList>
            <consortium name="The Broad Institute Genomics Platform"/>
            <consortium name="The Broad Institute Genome Sequencing Center for Infectious Disease"/>
            <person name="Wu L."/>
            <person name="Ma J."/>
        </authorList>
    </citation>
    <scope>NUCLEOTIDE SEQUENCE [LARGE SCALE GENOMIC DNA]</scope>
    <source>
        <strain evidence="3">JCM 17939</strain>
    </source>
</reference>
<keyword evidence="3" id="KW-1185">Reference proteome</keyword>
<dbReference type="EMBL" id="BAABHK010000009">
    <property type="protein sequence ID" value="GAA4631015.1"/>
    <property type="molecule type" value="Genomic_DNA"/>
</dbReference>
<evidence type="ECO:0000313" key="3">
    <source>
        <dbReference type="Proteomes" id="UP001501442"/>
    </source>
</evidence>
<evidence type="ECO:0000313" key="2">
    <source>
        <dbReference type="EMBL" id="GAA4631015.1"/>
    </source>
</evidence>
<organism evidence="2 3">
    <name type="scientific">Actinoallomurus vinaceus</name>
    <dbReference type="NCBI Taxonomy" id="1080074"/>
    <lineage>
        <taxon>Bacteria</taxon>
        <taxon>Bacillati</taxon>
        <taxon>Actinomycetota</taxon>
        <taxon>Actinomycetes</taxon>
        <taxon>Streptosporangiales</taxon>
        <taxon>Thermomonosporaceae</taxon>
        <taxon>Actinoallomurus</taxon>
    </lineage>
</organism>
<sequence length="132" mass="13547">MRHPPAVRLDPAGEQGDERALPVTVAPNDADPVTGGHTEGDIVEQRSRPVRLAQTFNIDQIHDATKGSGIRPLAAPLVKGAAHRLKVISGTLAAACGSACGGSPSQGAATFSVFTRKRVGSAACRMVPSVST</sequence>
<accession>A0ABP8UFU6</accession>
<proteinExistence type="predicted"/>
<gene>
    <name evidence="2" type="ORF">GCM10023196_058660</name>
</gene>
<evidence type="ECO:0000256" key="1">
    <source>
        <dbReference type="SAM" id="MobiDB-lite"/>
    </source>
</evidence>
<dbReference type="Proteomes" id="UP001501442">
    <property type="component" value="Unassembled WGS sequence"/>
</dbReference>
<name>A0ABP8UFU6_9ACTN</name>
<comment type="caution">
    <text evidence="2">The sequence shown here is derived from an EMBL/GenBank/DDBJ whole genome shotgun (WGS) entry which is preliminary data.</text>
</comment>